<name>D4DUK7_NEIEG</name>
<sequence>MRPSEKSMAALSAFTVCSGLLHIDGISVLKLFRLREPHSIASIKRIYRTKTPNS</sequence>
<comment type="caution">
    <text evidence="1">The sequence shown here is derived from an EMBL/GenBank/DDBJ whole genome shotgun (WGS) entry which is preliminary data.</text>
</comment>
<dbReference type="Proteomes" id="UP000005536">
    <property type="component" value="Unassembled WGS sequence"/>
</dbReference>
<proteinExistence type="predicted"/>
<organism evidence="1 2">
    <name type="scientific">Neisseria elongata subsp. glycolytica ATCC 29315</name>
    <dbReference type="NCBI Taxonomy" id="546263"/>
    <lineage>
        <taxon>Bacteria</taxon>
        <taxon>Pseudomonadati</taxon>
        <taxon>Pseudomonadota</taxon>
        <taxon>Betaproteobacteria</taxon>
        <taxon>Neisseriales</taxon>
        <taxon>Neisseriaceae</taxon>
        <taxon>Neisseria</taxon>
    </lineage>
</organism>
<reference evidence="1 2" key="1">
    <citation type="submission" date="2010-02" db="EMBL/GenBank/DDBJ databases">
        <authorList>
            <person name="Weinstock G."/>
            <person name="Sodergren E."/>
            <person name="Clifton S."/>
            <person name="Fulton L."/>
            <person name="Fulton B."/>
            <person name="Courtney L."/>
            <person name="Fronick C."/>
            <person name="Harrison M."/>
            <person name="Strong C."/>
            <person name="Farmer C."/>
            <person name="Delahaunty K."/>
            <person name="Markovic C."/>
            <person name="Hall O."/>
            <person name="Minx P."/>
            <person name="Tomlinson C."/>
            <person name="Mitreva M."/>
            <person name="Nelson J."/>
            <person name="Hou S."/>
            <person name="Wollam A."/>
            <person name="Pepin K.H."/>
            <person name="Johnson M."/>
            <person name="Bhonagiri V."/>
            <person name="Zhang X."/>
            <person name="Suruliraj S."/>
            <person name="Warren W."/>
            <person name="Chinwalla A."/>
            <person name="Mardis E.R."/>
            <person name="Wilson R.K."/>
        </authorList>
    </citation>
    <scope>NUCLEOTIDE SEQUENCE [LARGE SCALE GENOMIC DNA]</scope>
    <source>
        <strain evidence="1 2">ATCC 29315</strain>
    </source>
</reference>
<evidence type="ECO:0000313" key="2">
    <source>
        <dbReference type="Proteomes" id="UP000005536"/>
    </source>
</evidence>
<evidence type="ECO:0000313" key="1">
    <source>
        <dbReference type="EMBL" id="EFE48445.1"/>
    </source>
</evidence>
<protein>
    <submittedName>
        <fullName evidence="1">Uncharacterized protein</fullName>
    </submittedName>
</protein>
<dbReference type="AlphaFoldDB" id="D4DUK7"/>
<dbReference type="EMBL" id="ADBF01000254">
    <property type="protein sequence ID" value="EFE48445.1"/>
    <property type="molecule type" value="Genomic_DNA"/>
</dbReference>
<accession>D4DUK7</accession>
<gene>
    <name evidence="1" type="ORF">NEIELOOT_02802</name>
</gene>